<dbReference type="SUPFAM" id="SSF52777">
    <property type="entry name" value="CoA-dependent acyltransferases"/>
    <property type="match status" value="1"/>
</dbReference>
<keyword evidence="4" id="KW-1185">Reference proteome</keyword>
<protein>
    <submittedName>
        <fullName evidence="3">Transferase family-domain-containing protein</fullName>
    </submittedName>
</protein>
<comment type="caution">
    <text evidence="3">The sequence shown here is derived from an EMBL/GenBank/DDBJ whole genome shotgun (WGS) entry which is preliminary data.</text>
</comment>
<gene>
    <name evidence="3" type="ORF">DFH05DRAFT_287283</name>
</gene>
<keyword evidence="2" id="KW-0012">Acyltransferase</keyword>
<dbReference type="Pfam" id="PF02458">
    <property type="entry name" value="Transferase"/>
    <property type="match status" value="1"/>
</dbReference>
<dbReference type="PANTHER" id="PTHR31642">
    <property type="entry name" value="TRICHOTHECENE 3-O-ACETYLTRANSFERASE"/>
    <property type="match status" value="1"/>
</dbReference>
<evidence type="ECO:0000313" key="3">
    <source>
        <dbReference type="EMBL" id="KAJ3742153.1"/>
    </source>
</evidence>
<dbReference type="InterPro" id="IPR023213">
    <property type="entry name" value="CAT-like_dom_sf"/>
</dbReference>
<accession>A0A9W8TVE4</accession>
<dbReference type="Proteomes" id="UP001142393">
    <property type="component" value="Unassembled WGS sequence"/>
</dbReference>
<dbReference type="Gene3D" id="3.30.559.10">
    <property type="entry name" value="Chloramphenicol acetyltransferase-like domain"/>
    <property type="match status" value="2"/>
</dbReference>
<dbReference type="PANTHER" id="PTHR31642:SF11">
    <property type="entry name" value="SHIKIMATE O-HYDROXYCINNAMOYLTRANSFERASE"/>
    <property type="match status" value="1"/>
</dbReference>
<dbReference type="GO" id="GO:0016747">
    <property type="term" value="F:acyltransferase activity, transferring groups other than amino-acyl groups"/>
    <property type="evidence" value="ECO:0007669"/>
    <property type="project" value="TreeGrafter"/>
</dbReference>
<keyword evidence="1 3" id="KW-0808">Transferase</keyword>
<proteinExistence type="predicted"/>
<dbReference type="InterPro" id="IPR050317">
    <property type="entry name" value="Plant_Fungal_Acyltransferase"/>
</dbReference>
<sequence>MKTNTVTFTHPSVNVLENCTLHCYRNVSYSNVPTTIKVGPFDQLVAPFIPVAVVFIYEQSGSLEPIPVRRLQRVLELLLDYYPHLTGRLNIATDGTYEITRIGTGAELLIAKCTDRLDSFSSDTPGRISLMDLPGASNALFGPFDASLEGICRDPLFTVQHTRFVCGSVALGVRLRHNNCDGNGYFQLIRDLAALYRGLKSDNIPTLARPPHFLSYMSDLDMTSDEKQEALAFKPSLLVIDPPPEVTTVPSQPPPHVVGRILRFPGAELEALKVYATDPSTPNNWVSTFEAISALLYQSIYQARLQYFSEDPSAMSPPDFLTPLDFRGKRFPELPPAYFPNALLCLYTSLSHDMLSHAPLWQIAKHLHDLMRNKAPDAGHLKNTLRWIAAQPDKTRIRSGFRYGNGSIMVSQWAKFDMYAGTEFDDDEKPKLVSTPFTSISLVDGLAYTLPTEMQGKAGGDKQAIDVNLALSEPIWEILERDEQLKQFSTSWSPIGVRSG</sequence>
<dbReference type="AlphaFoldDB" id="A0A9W8TVE4"/>
<organism evidence="3 4">
    <name type="scientific">Lentinula detonsa</name>
    <dbReference type="NCBI Taxonomy" id="2804962"/>
    <lineage>
        <taxon>Eukaryota</taxon>
        <taxon>Fungi</taxon>
        <taxon>Dikarya</taxon>
        <taxon>Basidiomycota</taxon>
        <taxon>Agaricomycotina</taxon>
        <taxon>Agaricomycetes</taxon>
        <taxon>Agaricomycetidae</taxon>
        <taxon>Agaricales</taxon>
        <taxon>Marasmiineae</taxon>
        <taxon>Omphalotaceae</taxon>
        <taxon>Lentinula</taxon>
    </lineage>
</organism>
<evidence type="ECO:0000256" key="1">
    <source>
        <dbReference type="ARBA" id="ARBA00022679"/>
    </source>
</evidence>
<evidence type="ECO:0000256" key="2">
    <source>
        <dbReference type="ARBA" id="ARBA00023315"/>
    </source>
</evidence>
<dbReference type="EMBL" id="JANVFU010000011">
    <property type="protein sequence ID" value="KAJ3742153.1"/>
    <property type="molecule type" value="Genomic_DNA"/>
</dbReference>
<reference evidence="3 4" key="1">
    <citation type="journal article" date="2023" name="Proc. Natl. Acad. Sci. U.S.A.">
        <title>A global phylogenomic analysis of the shiitake genus Lentinula.</title>
        <authorList>
            <person name="Sierra-Patev S."/>
            <person name="Min B."/>
            <person name="Naranjo-Ortiz M."/>
            <person name="Looney B."/>
            <person name="Konkel Z."/>
            <person name="Slot J.C."/>
            <person name="Sakamoto Y."/>
            <person name="Steenwyk J.L."/>
            <person name="Rokas A."/>
            <person name="Carro J."/>
            <person name="Camarero S."/>
            <person name="Ferreira P."/>
            <person name="Molpeceres G."/>
            <person name="Ruiz-Duenas F.J."/>
            <person name="Serrano A."/>
            <person name="Henrissat B."/>
            <person name="Drula E."/>
            <person name="Hughes K.W."/>
            <person name="Mata J.L."/>
            <person name="Ishikawa N.K."/>
            <person name="Vargas-Isla R."/>
            <person name="Ushijima S."/>
            <person name="Smith C.A."/>
            <person name="Donoghue J."/>
            <person name="Ahrendt S."/>
            <person name="Andreopoulos W."/>
            <person name="He G."/>
            <person name="LaButti K."/>
            <person name="Lipzen A."/>
            <person name="Ng V."/>
            <person name="Riley R."/>
            <person name="Sandor L."/>
            <person name="Barry K."/>
            <person name="Martinez A.T."/>
            <person name="Xiao Y."/>
            <person name="Gibbons J.G."/>
            <person name="Terashima K."/>
            <person name="Grigoriev I.V."/>
            <person name="Hibbett D."/>
        </authorList>
    </citation>
    <scope>NUCLEOTIDE SEQUENCE [LARGE SCALE GENOMIC DNA]</scope>
    <source>
        <strain evidence="3 4">TFB7810</strain>
    </source>
</reference>
<evidence type="ECO:0000313" key="4">
    <source>
        <dbReference type="Proteomes" id="UP001142393"/>
    </source>
</evidence>
<name>A0A9W8TVE4_9AGAR</name>